<evidence type="ECO:0000256" key="4">
    <source>
        <dbReference type="ARBA" id="ARBA00022806"/>
    </source>
</evidence>
<feature type="compositionally biased region" description="Polar residues" evidence="6">
    <location>
        <begin position="597"/>
        <end position="606"/>
    </location>
</feature>
<sequence length="780" mass="86256">MTRITRKKDVSDSKTEKVAKSQSQTGTKTKKTVAKNASTPAKTKKVESTKTAKVEKSVKNPAIKPTKETAKKEKAPKLSPAKSAVPSSKKEIKITKPKKTATLQQNTLFPEIIEHNVTEIETTTKENRVVKSQVIHAEITAPTQHFVAAAKKQTKPQILERGNTPAPDYFVPEISDIQTKTIKFENIVANDNIIKELLKLGFKTPSETMQKALPAALRGSDLLAIIPKQPEEFLIGAVTAAAKILSELLPKGTKKNPSVLFLAPNQKKTEETLAISSKLFHNLGITAASLAAVKNEAEIATLENIELVDVLIATPQSLNIAIEHKHIETKSVGLCFVLDTQAFYHEDAVLELEKSLSILPQDRTQKIISASENVPVVREMAFQFLENPEYITVLPSQIKEKHPKQFAHTLQATQKFQVLLGHLKTHKPHCAAVFANTKAVAEWIAFKLHGNDIKVELVTSHLPFAKRTTLTKAIKNGEINVIVATDAISNSLGIRELNCIYNFDLPDASTNFFKRLARIEGSKNPLAVSFICEDYGFNIKAIEDSLGFKIHLAQPDKNYFNLKDISKYPLEPNGKVKRIGVHYEDDTTTIATEKVETQPNQSSDTIAQKAPKKYELDSTQTTNTSKLYPRPEKEPLSAKQPLQFTPKSAEPRKNAVNGSFQTNQRATTDSTVGRQPNEKFVRRDDRAKEAIDAARMAAKATQEKRGHTQYSKPSSKMPKRPGLLDIMVSLVQDAVQSAATAAKESVATNIQTNLPTLANVLNKFNILKKPTKSDDDHSHQ</sequence>
<dbReference type="GO" id="GO:0005524">
    <property type="term" value="F:ATP binding"/>
    <property type="evidence" value="ECO:0007669"/>
    <property type="project" value="UniProtKB-KW"/>
</dbReference>
<dbReference type="SMART" id="SM00490">
    <property type="entry name" value="HELICc"/>
    <property type="match status" value="1"/>
</dbReference>
<evidence type="ECO:0000313" key="9">
    <source>
        <dbReference type="Proteomes" id="UP000253934"/>
    </source>
</evidence>
<feature type="compositionally biased region" description="Basic and acidic residues" evidence="6">
    <location>
        <begin position="65"/>
        <end position="76"/>
    </location>
</feature>
<reference evidence="8" key="1">
    <citation type="submission" date="2018-04" db="EMBL/GenBank/DDBJ databases">
        <title>Draft genome sequence of the Candidatus Spirobacillus cienkowskii, a pathogen of freshwater Daphnia species, reconstructed from hemolymph metagenomic reads.</title>
        <authorList>
            <person name="Bresciani L."/>
            <person name="Lemos L.N."/>
            <person name="Wale N."/>
            <person name="Lin J.Y."/>
            <person name="Fernandes G.R."/>
            <person name="Duffy M.A."/>
            <person name="Rodrigues J.M."/>
        </authorList>
    </citation>
    <scope>NUCLEOTIDE SEQUENCE [LARGE SCALE GENOMIC DNA]</scope>
    <source>
        <strain evidence="8">Binning01</strain>
    </source>
</reference>
<feature type="compositionally biased region" description="Low complexity" evidence="6">
    <location>
        <begin position="77"/>
        <end position="87"/>
    </location>
</feature>
<dbReference type="Pfam" id="PF00271">
    <property type="entry name" value="Helicase_C"/>
    <property type="match status" value="1"/>
</dbReference>
<evidence type="ECO:0000313" key="8">
    <source>
        <dbReference type="EMBL" id="RDB35339.1"/>
    </source>
</evidence>
<dbReference type="SUPFAM" id="SSF52540">
    <property type="entry name" value="P-loop containing nucleoside triphosphate hydrolases"/>
    <property type="match status" value="1"/>
</dbReference>
<dbReference type="InterPro" id="IPR027417">
    <property type="entry name" value="P-loop_NTPase"/>
</dbReference>
<evidence type="ECO:0000256" key="3">
    <source>
        <dbReference type="ARBA" id="ARBA00022801"/>
    </source>
</evidence>
<dbReference type="PROSITE" id="PS51194">
    <property type="entry name" value="HELICASE_CTER"/>
    <property type="match status" value="1"/>
</dbReference>
<feature type="compositionally biased region" description="Polar residues" evidence="6">
    <location>
        <begin position="656"/>
        <end position="674"/>
    </location>
</feature>
<dbReference type="GO" id="GO:0003723">
    <property type="term" value="F:RNA binding"/>
    <property type="evidence" value="ECO:0007669"/>
    <property type="project" value="TreeGrafter"/>
</dbReference>
<evidence type="ECO:0000256" key="6">
    <source>
        <dbReference type="SAM" id="MobiDB-lite"/>
    </source>
</evidence>
<proteinExistence type="predicted"/>
<evidence type="ECO:0000256" key="1">
    <source>
        <dbReference type="ARBA" id="ARBA00012552"/>
    </source>
</evidence>
<dbReference type="PANTHER" id="PTHR47963">
    <property type="entry name" value="DEAD-BOX ATP-DEPENDENT RNA HELICASE 47, MITOCHONDRIAL"/>
    <property type="match status" value="1"/>
</dbReference>
<dbReference type="Proteomes" id="UP000253934">
    <property type="component" value="Unassembled WGS sequence"/>
</dbReference>
<evidence type="ECO:0000256" key="5">
    <source>
        <dbReference type="ARBA" id="ARBA00022840"/>
    </source>
</evidence>
<comment type="caution">
    <text evidence="8">The sequence shown here is derived from an EMBL/GenBank/DDBJ whole genome shotgun (WGS) entry which is preliminary data.</text>
</comment>
<dbReference type="InterPro" id="IPR050547">
    <property type="entry name" value="DEAD_box_RNA_helicases"/>
</dbReference>
<dbReference type="EC" id="3.6.4.13" evidence="1"/>
<feature type="compositionally biased region" description="Polar residues" evidence="6">
    <location>
        <begin position="617"/>
        <end position="626"/>
    </location>
</feature>
<gene>
    <name evidence="8" type="ORF">DCC88_10610</name>
</gene>
<protein>
    <recommendedName>
        <fullName evidence="1">RNA helicase</fullName>
        <ecNumber evidence="1">3.6.4.13</ecNumber>
    </recommendedName>
</protein>
<keyword evidence="4" id="KW-0347">Helicase</keyword>
<feature type="domain" description="Helicase C-terminal" evidence="7">
    <location>
        <begin position="415"/>
        <end position="566"/>
    </location>
</feature>
<dbReference type="Gene3D" id="3.40.50.300">
    <property type="entry name" value="P-loop containing nucleotide triphosphate hydrolases"/>
    <property type="match status" value="2"/>
</dbReference>
<keyword evidence="2" id="KW-0547">Nucleotide-binding</keyword>
<feature type="region of interest" description="Disordered" evidence="6">
    <location>
        <begin position="1"/>
        <end position="93"/>
    </location>
</feature>
<keyword evidence="3" id="KW-0378">Hydrolase</keyword>
<feature type="region of interest" description="Disordered" evidence="6">
    <location>
        <begin position="591"/>
        <end position="720"/>
    </location>
</feature>
<keyword evidence="9" id="KW-1185">Reference proteome</keyword>
<dbReference type="EMBL" id="QOVW01000089">
    <property type="protein sequence ID" value="RDB35339.1"/>
    <property type="molecule type" value="Genomic_DNA"/>
</dbReference>
<organism evidence="8 9">
    <name type="scientific">Spirobacillus cienkowskii</name>
    <dbReference type="NCBI Taxonomy" id="495820"/>
    <lineage>
        <taxon>Bacteria</taxon>
        <taxon>Pseudomonadati</taxon>
        <taxon>Bdellovibrionota</taxon>
        <taxon>Oligoflexia</taxon>
        <taxon>Silvanigrellales</taxon>
        <taxon>Spirobacillus</taxon>
    </lineage>
</organism>
<dbReference type="InterPro" id="IPR001650">
    <property type="entry name" value="Helicase_C-like"/>
</dbReference>
<dbReference type="PANTHER" id="PTHR47963:SF8">
    <property type="entry name" value="ATP-DEPENDENT RNA HELICASE DEAD"/>
    <property type="match status" value="1"/>
</dbReference>
<evidence type="ECO:0000256" key="2">
    <source>
        <dbReference type="ARBA" id="ARBA00022741"/>
    </source>
</evidence>
<keyword evidence="5" id="KW-0067">ATP-binding</keyword>
<dbReference type="GO" id="GO:0003724">
    <property type="term" value="F:RNA helicase activity"/>
    <property type="evidence" value="ECO:0007669"/>
    <property type="project" value="UniProtKB-EC"/>
</dbReference>
<dbReference type="AlphaFoldDB" id="A0A369KL29"/>
<feature type="compositionally biased region" description="Basic and acidic residues" evidence="6">
    <location>
        <begin position="676"/>
        <end position="692"/>
    </location>
</feature>
<name>A0A369KL29_9BACT</name>
<feature type="compositionally biased region" description="Basic and acidic residues" evidence="6">
    <location>
        <begin position="7"/>
        <end position="19"/>
    </location>
</feature>
<accession>A0A369KL29</accession>
<feature type="compositionally biased region" description="Basic and acidic residues" evidence="6">
    <location>
        <begin position="44"/>
        <end position="58"/>
    </location>
</feature>
<dbReference type="GO" id="GO:0016787">
    <property type="term" value="F:hydrolase activity"/>
    <property type="evidence" value="ECO:0007669"/>
    <property type="project" value="UniProtKB-KW"/>
</dbReference>
<evidence type="ECO:0000259" key="7">
    <source>
        <dbReference type="PROSITE" id="PS51194"/>
    </source>
</evidence>